<name>A0AAV0KFL1_9ROSI</name>
<organism evidence="1 2">
    <name type="scientific">Linum tenue</name>
    <dbReference type="NCBI Taxonomy" id="586396"/>
    <lineage>
        <taxon>Eukaryota</taxon>
        <taxon>Viridiplantae</taxon>
        <taxon>Streptophyta</taxon>
        <taxon>Embryophyta</taxon>
        <taxon>Tracheophyta</taxon>
        <taxon>Spermatophyta</taxon>
        <taxon>Magnoliopsida</taxon>
        <taxon>eudicotyledons</taxon>
        <taxon>Gunneridae</taxon>
        <taxon>Pentapetalae</taxon>
        <taxon>rosids</taxon>
        <taxon>fabids</taxon>
        <taxon>Malpighiales</taxon>
        <taxon>Linaceae</taxon>
        <taxon>Linum</taxon>
    </lineage>
</organism>
<evidence type="ECO:0000313" key="2">
    <source>
        <dbReference type="Proteomes" id="UP001154282"/>
    </source>
</evidence>
<accession>A0AAV0KFL1</accession>
<dbReference type="EMBL" id="CAMGYJ010000005">
    <property type="protein sequence ID" value="CAI0420846.1"/>
    <property type="molecule type" value="Genomic_DNA"/>
</dbReference>
<gene>
    <name evidence="1" type="ORF">LITE_LOCUS18523</name>
</gene>
<comment type="caution">
    <text evidence="1">The sequence shown here is derived from an EMBL/GenBank/DDBJ whole genome shotgun (WGS) entry which is preliminary data.</text>
</comment>
<feature type="non-terminal residue" evidence="1">
    <location>
        <position position="1"/>
    </location>
</feature>
<sequence>RRHSIFETPPPSIHRRSHLRRRDRVRLRSLLRGRRRLAHSFAFEIAFDSLNPSPARSPPPLILRPRYCRRRRSLSFVLGIAFDSSKALWRRNHNASRPAATAMFRITEFNEDSQAANWGNGVTGESSFREELGELWFGPDLSLTSHHNYHVKIQECFSGVTIVAALVPYHHVYYHYIREEQWFFAATSSNRRSRVDRCSQRCRSNKQTEKPRCPRRCHSKEQR</sequence>
<dbReference type="Proteomes" id="UP001154282">
    <property type="component" value="Unassembled WGS sequence"/>
</dbReference>
<keyword evidence="2" id="KW-1185">Reference proteome</keyword>
<proteinExistence type="predicted"/>
<reference evidence="1" key="1">
    <citation type="submission" date="2022-08" db="EMBL/GenBank/DDBJ databases">
        <authorList>
            <person name="Gutierrez-Valencia J."/>
        </authorList>
    </citation>
    <scope>NUCLEOTIDE SEQUENCE</scope>
</reference>
<evidence type="ECO:0000313" key="1">
    <source>
        <dbReference type="EMBL" id="CAI0420846.1"/>
    </source>
</evidence>
<protein>
    <submittedName>
        <fullName evidence="1">Uncharacterized protein</fullName>
    </submittedName>
</protein>
<dbReference type="AlphaFoldDB" id="A0AAV0KFL1"/>